<proteinExistence type="inferred from homology"/>
<dbReference type="EMBL" id="AEDR01000016">
    <property type="protein sequence ID" value="EFL56652.1"/>
    <property type="molecule type" value="Genomic_DNA"/>
</dbReference>
<dbReference type="NCBIfam" id="TIGR01214">
    <property type="entry name" value="rmlD"/>
    <property type="match status" value="1"/>
</dbReference>
<dbReference type="PANTHER" id="PTHR10491:SF4">
    <property type="entry name" value="METHIONINE ADENOSYLTRANSFERASE 2 SUBUNIT BETA"/>
    <property type="match status" value="1"/>
</dbReference>
<dbReference type="UniPathway" id="UPA00124"/>
<sequence>MQEIEQHIKDTLSDKRKKPKILVTGGTGQLGSDIIKLLETYHINYVSPTRNEFDLLNSKQMNEYILKYKPTHIIHCAAYTAVDQAENNQRDCYYVNVVGTEKLVMLSKMFGIIMMYISTDYVFDGLGTHFHTIDESINPINWYGRTKAEGEAWVRNNIRRHFIIRVSWLFSNHGNNFVKTMIRLSNERESLSVVDDQIGSPTYTVDVARVILQLLGTQSYGTYHVRNEGVCSWADFAQEIIKQQKIDCKIHRIPSIEYPTPAKRPLNSRLDMSQLIDLGITMPTWQDALNRMLAERNENHE</sequence>
<comment type="pathway">
    <text evidence="2">Carbohydrate biosynthesis; dTDP-L-rhamnose biosynthesis.</text>
</comment>
<dbReference type="InterPro" id="IPR036291">
    <property type="entry name" value="NAD(P)-bd_dom_sf"/>
</dbReference>
<evidence type="ECO:0000256" key="1">
    <source>
        <dbReference type="ARBA" id="ARBA00010944"/>
    </source>
</evidence>
<comment type="function">
    <text evidence="2">Catalyzes the reduction of dTDP-6-deoxy-L-lyxo-4-hexulose to yield dTDP-L-rhamnose.</text>
</comment>
<feature type="domain" description="RmlD-like substrate binding" evidence="3">
    <location>
        <begin position="20"/>
        <end position="295"/>
    </location>
</feature>
<dbReference type="AlphaFoldDB" id="E1L4M4"/>
<dbReference type="GO" id="GO:0019305">
    <property type="term" value="P:dTDP-rhamnose biosynthetic process"/>
    <property type="evidence" value="ECO:0007669"/>
    <property type="project" value="UniProtKB-UniPathway"/>
</dbReference>
<dbReference type="eggNOG" id="COG1091">
    <property type="taxonomic scope" value="Bacteria"/>
</dbReference>
<dbReference type="Gene3D" id="3.90.25.10">
    <property type="entry name" value="UDP-galactose 4-epimerase, domain 1"/>
    <property type="match status" value="1"/>
</dbReference>
<dbReference type="Gene3D" id="3.40.50.720">
    <property type="entry name" value="NAD(P)-binding Rossmann-like Domain"/>
    <property type="match status" value="1"/>
</dbReference>
<evidence type="ECO:0000259" key="3">
    <source>
        <dbReference type="Pfam" id="PF04321"/>
    </source>
</evidence>
<keyword evidence="2" id="KW-0521">NADP</keyword>
<protein>
    <recommendedName>
        <fullName evidence="2">dTDP-4-dehydrorhamnose reductase</fullName>
        <ecNumber evidence="2">1.1.1.133</ecNumber>
    </recommendedName>
</protein>
<gene>
    <name evidence="4" type="primary">rfbD</name>
    <name evidence="4" type="ORF">HMPREF9321_0787</name>
</gene>
<keyword evidence="2 4" id="KW-0560">Oxidoreductase</keyword>
<dbReference type="GO" id="GO:0008831">
    <property type="term" value="F:dTDP-4-dehydrorhamnose reductase activity"/>
    <property type="evidence" value="ECO:0007669"/>
    <property type="project" value="UniProtKB-EC"/>
</dbReference>
<dbReference type="RefSeq" id="WP_005375822.1">
    <property type="nucleotide sequence ID" value="NZ_AEDR01000016.1"/>
</dbReference>
<reference evidence="4 5" key="1">
    <citation type="submission" date="2010-08" db="EMBL/GenBank/DDBJ databases">
        <authorList>
            <person name="Durkin A.S."/>
            <person name="Madupu R."/>
            <person name="Torralba M."/>
            <person name="Gillis M."/>
            <person name="Methe B."/>
            <person name="Sutton G."/>
            <person name="Nelson K.E."/>
        </authorList>
    </citation>
    <scope>NUCLEOTIDE SEQUENCE [LARGE SCALE GENOMIC DNA]</scope>
    <source>
        <strain evidence="4 5">ACS-049-V-Sch6</strain>
    </source>
</reference>
<name>E1L4M4_9FIRM</name>
<dbReference type="InterPro" id="IPR029903">
    <property type="entry name" value="RmlD-like-bd"/>
</dbReference>
<comment type="caution">
    <text evidence="4">The sequence shown here is derived from an EMBL/GenBank/DDBJ whole genome shotgun (WGS) entry which is preliminary data.</text>
</comment>
<organism evidence="4 5">
    <name type="scientific">Veillonella atypica ACS-049-V-Sch6</name>
    <dbReference type="NCBI Taxonomy" id="866776"/>
    <lineage>
        <taxon>Bacteria</taxon>
        <taxon>Bacillati</taxon>
        <taxon>Bacillota</taxon>
        <taxon>Negativicutes</taxon>
        <taxon>Veillonellales</taxon>
        <taxon>Veillonellaceae</taxon>
        <taxon>Veillonella</taxon>
    </lineage>
</organism>
<dbReference type="Proteomes" id="UP000004211">
    <property type="component" value="Unassembled WGS sequence"/>
</dbReference>
<dbReference type="EC" id="1.1.1.133" evidence="2"/>
<comment type="similarity">
    <text evidence="1 2">Belongs to the dTDP-4-dehydrorhamnose reductase family.</text>
</comment>
<evidence type="ECO:0000256" key="2">
    <source>
        <dbReference type="RuleBase" id="RU364082"/>
    </source>
</evidence>
<dbReference type="SUPFAM" id="SSF51735">
    <property type="entry name" value="NAD(P)-binding Rossmann-fold domains"/>
    <property type="match status" value="1"/>
</dbReference>
<dbReference type="PANTHER" id="PTHR10491">
    <property type="entry name" value="DTDP-4-DEHYDRORHAMNOSE REDUCTASE"/>
    <property type="match status" value="1"/>
</dbReference>
<evidence type="ECO:0000313" key="5">
    <source>
        <dbReference type="Proteomes" id="UP000004211"/>
    </source>
</evidence>
<dbReference type="GO" id="GO:0005829">
    <property type="term" value="C:cytosol"/>
    <property type="evidence" value="ECO:0007669"/>
    <property type="project" value="TreeGrafter"/>
</dbReference>
<evidence type="ECO:0000313" key="4">
    <source>
        <dbReference type="EMBL" id="EFL56652.1"/>
    </source>
</evidence>
<dbReference type="CDD" id="cd05254">
    <property type="entry name" value="dTDP_HR_like_SDR_e"/>
    <property type="match status" value="1"/>
</dbReference>
<dbReference type="InterPro" id="IPR005913">
    <property type="entry name" value="dTDP_dehydrorham_reduct"/>
</dbReference>
<dbReference type="Pfam" id="PF04321">
    <property type="entry name" value="RmlD_sub_bind"/>
    <property type="match status" value="1"/>
</dbReference>
<accession>E1L4M4</accession>